<feature type="region of interest" description="Disordered" evidence="6">
    <location>
        <begin position="707"/>
        <end position="774"/>
    </location>
</feature>
<evidence type="ECO:0000256" key="2">
    <source>
        <dbReference type="ARBA" id="ARBA00022741"/>
    </source>
</evidence>
<dbReference type="SUPFAM" id="SSF56112">
    <property type="entry name" value="Protein kinase-like (PK-like)"/>
    <property type="match status" value="1"/>
</dbReference>
<dbReference type="InterPro" id="IPR008965">
    <property type="entry name" value="CBM2/CBM3_carb-bd_dom_sf"/>
</dbReference>
<evidence type="ECO:0000256" key="5">
    <source>
        <dbReference type="PROSITE-ProRule" id="PRU10141"/>
    </source>
</evidence>
<evidence type="ECO:0000313" key="9">
    <source>
        <dbReference type="Proteomes" id="UP001489004"/>
    </source>
</evidence>
<dbReference type="Gene3D" id="2.60.40.710">
    <property type="entry name" value="Endoglucanase-like"/>
    <property type="match status" value="1"/>
</dbReference>
<keyword evidence="4 5" id="KW-0067">ATP-binding</keyword>
<evidence type="ECO:0000256" key="4">
    <source>
        <dbReference type="ARBA" id="ARBA00022840"/>
    </source>
</evidence>
<dbReference type="GO" id="GO:0004553">
    <property type="term" value="F:hydrolase activity, hydrolyzing O-glycosyl compounds"/>
    <property type="evidence" value="ECO:0007669"/>
    <property type="project" value="InterPro"/>
</dbReference>
<dbReference type="InterPro" id="IPR051681">
    <property type="entry name" value="Ser/Thr_Kinases-Pseudokinases"/>
</dbReference>
<dbReference type="PROSITE" id="PS00107">
    <property type="entry name" value="PROTEIN_KINASE_ATP"/>
    <property type="match status" value="1"/>
</dbReference>
<reference evidence="8 9" key="1">
    <citation type="journal article" date="2024" name="Nat. Commun.">
        <title>Phylogenomics reveals the evolutionary origins of lichenization in chlorophyte algae.</title>
        <authorList>
            <person name="Puginier C."/>
            <person name="Libourel C."/>
            <person name="Otte J."/>
            <person name="Skaloud P."/>
            <person name="Haon M."/>
            <person name="Grisel S."/>
            <person name="Petersen M."/>
            <person name="Berrin J.G."/>
            <person name="Delaux P.M."/>
            <person name="Dal Grande F."/>
            <person name="Keller J."/>
        </authorList>
    </citation>
    <scope>NUCLEOTIDE SEQUENCE [LARGE SCALE GENOMIC DNA]</scope>
    <source>
        <strain evidence="8 9">SAG 2043</strain>
    </source>
</reference>
<evidence type="ECO:0000256" key="6">
    <source>
        <dbReference type="SAM" id="MobiDB-lite"/>
    </source>
</evidence>
<dbReference type="GO" id="GO:0005975">
    <property type="term" value="P:carbohydrate metabolic process"/>
    <property type="evidence" value="ECO:0007669"/>
    <property type="project" value="InterPro"/>
</dbReference>
<feature type="region of interest" description="Disordered" evidence="6">
    <location>
        <begin position="106"/>
        <end position="138"/>
    </location>
</feature>
<evidence type="ECO:0000259" key="7">
    <source>
        <dbReference type="PROSITE" id="PS50011"/>
    </source>
</evidence>
<dbReference type="PANTHER" id="PTHR44329:SF214">
    <property type="entry name" value="PROTEIN KINASE DOMAIN-CONTAINING PROTEIN"/>
    <property type="match status" value="1"/>
</dbReference>
<dbReference type="Gene3D" id="1.10.510.10">
    <property type="entry name" value="Transferase(Phosphotransferase) domain 1"/>
    <property type="match status" value="1"/>
</dbReference>
<dbReference type="Gene3D" id="2.60.40.290">
    <property type="match status" value="1"/>
</dbReference>
<keyword evidence="2 5" id="KW-0547">Nucleotide-binding</keyword>
<feature type="compositionally biased region" description="Low complexity" evidence="6">
    <location>
        <begin position="108"/>
        <end position="119"/>
    </location>
</feature>
<comment type="caution">
    <text evidence="8">The sequence shown here is derived from an EMBL/GenBank/DDBJ whole genome shotgun (WGS) entry which is preliminary data.</text>
</comment>
<dbReference type="InterPro" id="IPR011009">
    <property type="entry name" value="Kinase-like_dom_sf"/>
</dbReference>
<evidence type="ECO:0000313" key="8">
    <source>
        <dbReference type="EMBL" id="KAK9807897.1"/>
    </source>
</evidence>
<sequence>METTSSSGLLSPPIDMDRKRKGEQLLLSRNAEIIHILDRCVRARLGKPPGEPEKRLAKEAYQNLASLALANPPQAIAGPPQRIQTFVSTARALGLLPLRRDFEPWKVPQQSQPSAANPPDRASGTSSRANGTLGGHMPPGGLTAAVVAAASGLPPGYAPGMSLTGQHLEAMRQAHPHAFQFGQLAGQATRLAIARLGPRESGPGSKSARVRASVVATLAALAVLHSGSVAGQLCPVTIDYAVSLGSGGVNAEVPIFFGKVGVINNGNVTIESWRLGWNFTDGESIQAATDLFDNTITPLVYNGSRVELEQALTPASNASQLIFPGQERSIGFLGTKATTNQDPSNAYLVAPVSDLAFNNLVCVNLDASRAAEPPTSPQQPQYQAVLSNLTIFQPTSLFQEYAPIVYTSLPLGVFPGSFTQFLVRLSNVASNETIGLERVKFQYWFNGPEGGSVPSADPSQQFEAVCSDTTTGCGFLTWNISPGLPDVRGARHVLTVGFLPGAGFLLPTNLSVVDGGRAAGGNQTSLRQNGVNVMEVLIRVQTRQFLAQMNSTLDYSFFDTPSSAHVAGNDTNIEPRVAIPNVRIPVLLDGTMVWGSEPTSIPLYSPPAAAPPQAANQPSYVQCADTSTPSTQNQSASATQVCGVSRKASLPDGLLGSGHQNWAGPRTPPPRALSHASWREARWPGSPGHQRTIAPSPLSDIVIPEEWDSPAKPAGLGMRKSASATHLPGEAQQGTQRMPYSASPFAGSPASARVTNSISDPSQRTDDIDSASSGGRAPRVLLLERKASSMPSLKDAWLAVGLDSTSTSSSSDHEPGSAPQRPKTWTGILRQVPGEALLPPAVQRHRKLASNTLPPLHTLAPPITLASPALPHIDMDVDYEAEIKPFLGRCLGTGGFGSVHACIWRGREVAVKRLPQLTSGDGADSKASRGQYDALVREIELSSKFASDRLVRVYGACLKDAANVCLIMELVAGGSLAQRIYDRHKRRMTYLEILQVVHEVAAGLAYLHPSVVHRDLKPQNILLDLDGRAKIADFGISRVKDPSKTYLTTTNDNGTPMYMAPEQFNGTRVDEKVDVYSLGCIANECFTRRQPWKEFTHFFQIIVQVAIKGERPKIDADCPDPLRRLIQKCWHQDPHQRPSCAEIMRLTDILIQQEIKRLSAWSPHTNAHAFPLPQGAVDM</sequence>
<dbReference type="PANTHER" id="PTHR44329">
    <property type="entry name" value="SERINE/THREONINE-PROTEIN KINASE TNNI3K-RELATED"/>
    <property type="match status" value="1"/>
</dbReference>
<protein>
    <recommendedName>
        <fullName evidence="7">Protein kinase domain-containing protein</fullName>
    </recommendedName>
</protein>
<feature type="compositionally biased region" description="Polar residues" evidence="6">
    <location>
        <begin position="624"/>
        <end position="642"/>
    </location>
</feature>
<organism evidence="8 9">
    <name type="scientific">[Myrmecia] bisecta</name>
    <dbReference type="NCBI Taxonomy" id="41462"/>
    <lineage>
        <taxon>Eukaryota</taxon>
        <taxon>Viridiplantae</taxon>
        <taxon>Chlorophyta</taxon>
        <taxon>core chlorophytes</taxon>
        <taxon>Trebouxiophyceae</taxon>
        <taxon>Trebouxiales</taxon>
        <taxon>Trebouxiaceae</taxon>
        <taxon>Myrmecia</taxon>
    </lineage>
</organism>
<feature type="domain" description="Protein kinase" evidence="7">
    <location>
        <begin position="885"/>
        <end position="1151"/>
    </location>
</feature>
<dbReference type="Gene3D" id="3.30.200.20">
    <property type="entry name" value="Phosphorylase Kinase, domain 1"/>
    <property type="match status" value="1"/>
</dbReference>
<dbReference type="InterPro" id="IPR008271">
    <property type="entry name" value="Ser/Thr_kinase_AS"/>
</dbReference>
<dbReference type="CDD" id="cd13999">
    <property type="entry name" value="STKc_MAP3K-like"/>
    <property type="match status" value="1"/>
</dbReference>
<feature type="region of interest" description="Disordered" evidence="6">
    <location>
        <begin position="803"/>
        <end position="824"/>
    </location>
</feature>
<dbReference type="EMBL" id="JALJOR010000012">
    <property type="protein sequence ID" value="KAK9807897.1"/>
    <property type="molecule type" value="Genomic_DNA"/>
</dbReference>
<dbReference type="GO" id="GO:0030248">
    <property type="term" value="F:cellulose binding"/>
    <property type="evidence" value="ECO:0007669"/>
    <property type="project" value="InterPro"/>
</dbReference>
<accession>A0AAW1PIN6</accession>
<dbReference type="InterPro" id="IPR012291">
    <property type="entry name" value="CBM2_carb-bd_dom_sf"/>
</dbReference>
<evidence type="ECO:0000256" key="3">
    <source>
        <dbReference type="ARBA" id="ARBA00022777"/>
    </source>
</evidence>
<dbReference type="GO" id="GO:0005524">
    <property type="term" value="F:ATP binding"/>
    <property type="evidence" value="ECO:0007669"/>
    <property type="project" value="UniProtKB-UniRule"/>
</dbReference>
<dbReference type="InterPro" id="IPR017441">
    <property type="entry name" value="Protein_kinase_ATP_BS"/>
</dbReference>
<proteinExistence type="predicted"/>
<dbReference type="InterPro" id="IPR036966">
    <property type="entry name" value="CBM3_sf"/>
</dbReference>
<name>A0AAW1PIN6_9CHLO</name>
<evidence type="ECO:0000256" key="1">
    <source>
        <dbReference type="ARBA" id="ARBA00022679"/>
    </source>
</evidence>
<dbReference type="InterPro" id="IPR000719">
    <property type="entry name" value="Prot_kinase_dom"/>
</dbReference>
<feature type="binding site" evidence="5">
    <location>
        <position position="912"/>
    </location>
    <ligand>
        <name>ATP</name>
        <dbReference type="ChEBI" id="CHEBI:30616"/>
    </ligand>
</feature>
<feature type="compositionally biased region" description="Low complexity" evidence="6">
    <location>
        <begin position="739"/>
        <end position="752"/>
    </location>
</feature>
<dbReference type="PROSITE" id="PS50011">
    <property type="entry name" value="PROTEIN_KINASE_DOM"/>
    <property type="match status" value="1"/>
</dbReference>
<keyword evidence="9" id="KW-1185">Reference proteome</keyword>
<feature type="compositionally biased region" description="Polar residues" evidence="6">
    <location>
        <begin position="753"/>
        <end position="762"/>
    </location>
</feature>
<dbReference type="PROSITE" id="PS00108">
    <property type="entry name" value="PROTEIN_KINASE_ST"/>
    <property type="match status" value="1"/>
</dbReference>
<dbReference type="SMART" id="SM00220">
    <property type="entry name" value="S_TKc"/>
    <property type="match status" value="1"/>
</dbReference>
<dbReference type="AlphaFoldDB" id="A0AAW1PIN6"/>
<dbReference type="Pfam" id="PF00069">
    <property type="entry name" value="Pkinase"/>
    <property type="match status" value="1"/>
</dbReference>
<keyword evidence="3" id="KW-0418">Kinase</keyword>
<dbReference type="Proteomes" id="UP001489004">
    <property type="component" value="Unassembled WGS sequence"/>
</dbReference>
<dbReference type="GO" id="GO:0004674">
    <property type="term" value="F:protein serine/threonine kinase activity"/>
    <property type="evidence" value="ECO:0007669"/>
    <property type="project" value="TreeGrafter"/>
</dbReference>
<feature type="region of interest" description="Disordered" evidence="6">
    <location>
        <begin position="604"/>
        <end position="676"/>
    </location>
</feature>
<gene>
    <name evidence="8" type="ORF">WJX72_012460</name>
</gene>
<dbReference type="SUPFAM" id="SSF49384">
    <property type="entry name" value="Carbohydrate-binding domain"/>
    <property type="match status" value="1"/>
</dbReference>
<keyword evidence="1" id="KW-0808">Transferase</keyword>